<evidence type="ECO:0000313" key="3">
    <source>
        <dbReference type="Proteomes" id="UP001597045"/>
    </source>
</evidence>
<dbReference type="InterPro" id="IPR036736">
    <property type="entry name" value="ACP-like_sf"/>
</dbReference>
<dbReference type="Pfam" id="PF00550">
    <property type="entry name" value="PP-binding"/>
    <property type="match status" value="1"/>
</dbReference>
<protein>
    <submittedName>
        <fullName evidence="2">Phosphopantetheine-binding protein</fullName>
    </submittedName>
</protein>
<dbReference type="SUPFAM" id="SSF47336">
    <property type="entry name" value="ACP-like"/>
    <property type="match status" value="1"/>
</dbReference>
<dbReference type="InterPro" id="IPR009081">
    <property type="entry name" value="PP-bd_ACP"/>
</dbReference>
<dbReference type="Gene3D" id="1.10.1200.10">
    <property type="entry name" value="ACP-like"/>
    <property type="match status" value="1"/>
</dbReference>
<keyword evidence="3" id="KW-1185">Reference proteome</keyword>
<evidence type="ECO:0000313" key="2">
    <source>
        <dbReference type="EMBL" id="MFD1045892.1"/>
    </source>
</evidence>
<organism evidence="2 3">
    <name type="scientific">Kibdelosporangium lantanae</name>
    <dbReference type="NCBI Taxonomy" id="1497396"/>
    <lineage>
        <taxon>Bacteria</taxon>
        <taxon>Bacillati</taxon>
        <taxon>Actinomycetota</taxon>
        <taxon>Actinomycetes</taxon>
        <taxon>Pseudonocardiales</taxon>
        <taxon>Pseudonocardiaceae</taxon>
        <taxon>Kibdelosporangium</taxon>
    </lineage>
</organism>
<accession>A0ABW3M7J6</accession>
<name>A0ABW3M7J6_9PSEU</name>
<gene>
    <name evidence="2" type="ORF">ACFQ1S_10100</name>
</gene>
<evidence type="ECO:0000259" key="1">
    <source>
        <dbReference type="PROSITE" id="PS50075"/>
    </source>
</evidence>
<comment type="caution">
    <text evidence="2">The sequence shown here is derived from an EMBL/GenBank/DDBJ whole genome shotgun (WGS) entry which is preliminary data.</text>
</comment>
<reference evidence="3" key="1">
    <citation type="journal article" date="2019" name="Int. J. Syst. Evol. Microbiol.">
        <title>The Global Catalogue of Microorganisms (GCM) 10K type strain sequencing project: providing services to taxonomists for standard genome sequencing and annotation.</title>
        <authorList>
            <consortium name="The Broad Institute Genomics Platform"/>
            <consortium name="The Broad Institute Genome Sequencing Center for Infectious Disease"/>
            <person name="Wu L."/>
            <person name="Ma J."/>
        </authorList>
    </citation>
    <scope>NUCLEOTIDE SEQUENCE [LARGE SCALE GENOMIC DNA]</scope>
    <source>
        <strain evidence="3">JCM 31486</strain>
    </source>
</reference>
<dbReference type="EMBL" id="JBHTIS010000446">
    <property type="protein sequence ID" value="MFD1045892.1"/>
    <property type="molecule type" value="Genomic_DNA"/>
</dbReference>
<feature type="domain" description="Carrier" evidence="1">
    <location>
        <begin position="8"/>
        <end position="86"/>
    </location>
</feature>
<dbReference type="Proteomes" id="UP001597045">
    <property type="component" value="Unassembled WGS sequence"/>
</dbReference>
<sequence>MVQADDRTPWDEQFETLVKETLASVNYTGELTPDVALTDLGLDSFTTVGLLVALETAYDITIPDEIQIVDMFATARALWATVAALRMEVP</sequence>
<proteinExistence type="predicted"/>
<dbReference type="PROSITE" id="PS50075">
    <property type="entry name" value="CARRIER"/>
    <property type="match status" value="1"/>
</dbReference>